<evidence type="ECO:0000313" key="4">
    <source>
        <dbReference type="Proteomes" id="UP000053326"/>
    </source>
</evidence>
<dbReference type="SUPFAM" id="SSF89957">
    <property type="entry name" value="MTH1187/YkoF-like"/>
    <property type="match status" value="1"/>
</dbReference>
<comment type="similarity">
    <text evidence="1">Belongs to the UPF0045 family.</text>
</comment>
<organism evidence="3 4">
    <name type="scientific">Thermacetogenium phaeum</name>
    <dbReference type="NCBI Taxonomy" id="85874"/>
    <lineage>
        <taxon>Bacteria</taxon>
        <taxon>Bacillati</taxon>
        <taxon>Bacillota</taxon>
        <taxon>Clostridia</taxon>
        <taxon>Thermoanaerobacterales</taxon>
        <taxon>Thermoanaerobacteraceae</taxon>
        <taxon>Thermacetogenium</taxon>
    </lineage>
</organism>
<evidence type="ECO:0000259" key="2">
    <source>
        <dbReference type="Pfam" id="PF01910"/>
    </source>
</evidence>
<gene>
    <name evidence="3" type="ORF">XD66_0254</name>
</gene>
<dbReference type="EMBL" id="LGFO01000016">
    <property type="protein sequence ID" value="KUK37038.1"/>
    <property type="molecule type" value="Genomic_DNA"/>
</dbReference>
<sequence length="105" mass="11637">MAGDKVLLCNVSLQVIPGVPEEDLYPMVDRVIELIRKSGVKYVVGPMETTMEGELHRLLEIVEEAQKLCLRHGAGRVLSVVKIDCKAGGVTIEEKIGKYREGMEK</sequence>
<proteinExistence type="inferred from homology"/>
<dbReference type="Proteomes" id="UP000053326">
    <property type="component" value="Unassembled WGS sequence"/>
</dbReference>
<dbReference type="InterPro" id="IPR051614">
    <property type="entry name" value="UPF0045_domain"/>
</dbReference>
<dbReference type="AlphaFoldDB" id="A0A101FH99"/>
<comment type="caution">
    <text evidence="3">The sequence shown here is derived from an EMBL/GenBank/DDBJ whole genome shotgun (WGS) entry which is preliminary data.</text>
</comment>
<name>A0A101FH99_9THEO</name>
<dbReference type="PATRIC" id="fig|85874.4.peg.1383"/>
<dbReference type="OMA" id="YYVGPFE"/>
<dbReference type="Pfam" id="PF01910">
    <property type="entry name" value="Thiamine_BP"/>
    <property type="match status" value="1"/>
</dbReference>
<protein>
    <recommendedName>
        <fullName evidence="2">Thiamine-binding protein domain-containing protein</fullName>
    </recommendedName>
</protein>
<dbReference type="PANTHER" id="PTHR33777:SF1">
    <property type="entry name" value="UPF0045 PROTEIN ECM15"/>
    <property type="match status" value="1"/>
</dbReference>
<dbReference type="GO" id="GO:0005829">
    <property type="term" value="C:cytosol"/>
    <property type="evidence" value="ECO:0007669"/>
    <property type="project" value="TreeGrafter"/>
</dbReference>
<dbReference type="InterPro" id="IPR029756">
    <property type="entry name" value="MTH1187/YkoF-like"/>
</dbReference>
<reference evidence="4" key="1">
    <citation type="journal article" date="2015" name="MBio">
        <title>Genome-Resolved Metagenomic Analysis Reveals Roles for Candidate Phyla and Other Microbial Community Members in Biogeochemical Transformations in Oil Reservoirs.</title>
        <authorList>
            <person name="Hu P."/>
            <person name="Tom L."/>
            <person name="Singh A."/>
            <person name="Thomas B.C."/>
            <person name="Baker B.J."/>
            <person name="Piceno Y.M."/>
            <person name="Andersen G.L."/>
            <person name="Banfield J.F."/>
        </authorList>
    </citation>
    <scope>NUCLEOTIDE SEQUENCE [LARGE SCALE GENOMIC DNA]</scope>
</reference>
<evidence type="ECO:0000313" key="3">
    <source>
        <dbReference type="EMBL" id="KUK37038.1"/>
    </source>
</evidence>
<dbReference type="PANTHER" id="PTHR33777">
    <property type="entry name" value="UPF0045 PROTEIN ECM15"/>
    <property type="match status" value="1"/>
</dbReference>
<evidence type="ECO:0000256" key="1">
    <source>
        <dbReference type="ARBA" id="ARBA00010272"/>
    </source>
</evidence>
<dbReference type="Gene3D" id="3.30.70.930">
    <property type="match status" value="1"/>
</dbReference>
<dbReference type="InterPro" id="IPR002767">
    <property type="entry name" value="Thiamine_BP"/>
</dbReference>
<feature type="domain" description="Thiamine-binding protein" evidence="2">
    <location>
        <begin position="11"/>
        <end position="99"/>
    </location>
</feature>
<accession>A0A101FH99</accession>